<reference evidence="14 15" key="1">
    <citation type="submission" date="2010-08" db="EMBL/GenBank/DDBJ databases">
        <authorList>
            <person name="Weinstock G."/>
            <person name="Sodergren E."/>
            <person name="Clifton S."/>
            <person name="Fulton L."/>
            <person name="Fulton B."/>
            <person name="Courtney L."/>
            <person name="Fronick C."/>
            <person name="Harrison M."/>
            <person name="Strong C."/>
            <person name="Farmer C."/>
            <person name="Delahaunty K."/>
            <person name="Markovic C."/>
            <person name="Hall O."/>
            <person name="Minx P."/>
            <person name="Tomlinson C."/>
            <person name="Mitreva M."/>
            <person name="Hou S."/>
            <person name="Chen J."/>
            <person name="Wollam A."/>
            <person name="Pepin K.H."/>
            <person name="Johnson M."/>
            <person name="Bhonagiri V."/>
            <person name="Zhang X."/>
            <person name="Suruliraj S."/>
            <person name="Warren W."/>
            <person name="Chinwalla A."/>
            <person name="Mardis E.R."/>
            <person name="Wilson R.K."/>
        </authorList>
    </citation>
    <scope>NUCLEOTIDE SEQUENCE [LARGE SCALE GENOMIC DNA]</scope>
    <source>
        <strain evidence="14 15">F0399</strain>
    </source>
</reference>
<dbReference type="UniPathway" id="UPA00335"/>
<dbReference type="GO" id="GO:0003998">
    <property type="term" value="F:acylphosphatase activity"/>
    <property type="evidence" value="ECO:0007669"/>
    <property type="project" value="UniProtKB-EC"/>
</dbReference>
<comment type="catalytic activity">
    <reaction evidence="9">
        <text>C-terminal L-cysteinyl-[HypE protein] + carbamoyl phosphate + ATP + H2O = C-terminal S-carboxamide-L-cysteinyl-[HypE protein] + AMP + phosphate + diphosphate + H(+)</text>
        <dbReference type="Rhea" id="RHEA:55636"/>
        <dbReference type="Rhea" id="RHEA-COMP:14247"/>
        <dbReference type="Rhea" id="RHEA-COMP:14392"/>
        <dbReference type="ChEBI" id="CHEBI:15377"/>
        <dbReference type="ChEBI" id="CHEBI:15378"/>
        <dbReference type="ChEBI" id="CHEBI:30616"/>
        <dbReference type="ChEBI" id="CHEBI:33019"/>
        <dbReference type="ChEBI" id="CHEBI:43474"/>
        <dbReference type="ChEBI" id="CHEBI:58228"/>
        <dbReference type="ChEBI" id="CHEBI:76913"/>
        <dbReference type="ChEBI" id="CHEBI:139126"/>
        <dbReference type="ChEBI" id="CHEBI:456215"/>
    </reaction>
</comment>
<keyword evidence="14" id="KW-0808">Transferase</keyword>
<dbReference type="STRING" id="749551.HMPREF9555_02150"/>
<evidence type="ECO:0000256" key="11">
    <source>
        <dbReference type="PROSITE-ProRule" id="PRU00520"/>
    </source>
</evidence>
<accession>E7N555</accession>
<gene>
    <name evidence="14" type="primary">hypF</name>
    <name evidence="14" type="ORF">HMPREF9555_02150</name>
</gene>
<dbReference type="AlphaFoldDB" id="E7N555"/>
<feature type="domain" description="Acylphosphatase-like" evidence="12">
    <location>
        <begin position="23"/>
        <end position="109"/>
    </location>
</feature>
<evidence type="ECO:0000256" key="5">
    <source>
        <dbReference type="ARBA" id="ARBA00022723"/>
    </source>
</evidence>
<dbReference type="PROSITE" id="PS51160">
    <property type="entry name" value="ACYLPHOSPHATASE_3"/>
    <property type="match status" value="1"/>
</dbReference>
<dbReference type="InterPro" id="IPR036046">
    <property type="entry name" value="Acylphosphatase-like_dom_sf"/>
</dbReference>
<dbReference type="SUPFAM" id="SSF55821">
    <property type="entry name" value="YrdC/RibB"/>
    <property type="match status" value="1"/>
</dbReference>
<evidence type="ECO:0000256" key="7">
    <source>
        <dbReference type="ARBA" id="ARBA00022833"/>
    </source>
</evidence>
<evidence type="ECO:0000256" key="1">
    <source>
        <dbReference type="ARBA" id="ARBA00004711"/>
    </source>
</evidence>
<comment type="similarity">
    <text evidence="3 10">Belongs to the carbamoyltransferase HypF family.</text>
</comment>
<dbReference type="Pfam" id="PF00708">
    <property type="entry name" value="Acylphosphatase"/>
    <property type="match status" value="1"/>
</dbReference>
<dbReference type="InterPro" id="IPR006070">
    <property type="entry name" value="Sua5-like_dom"/>
</dbReference>
<dbReference type="InterPro" id="IPR017945">
    <property type="entry name" value="DHBP_synth_RibB-like_a/b_dom"/>
</dbReference>
<dbReference type="EC" id="6.2.-.-" evidence="10"/>
<dbReference type="Gene3D" id="3.90.870.50">
    <property type="match status" value="1"/>
</dbReference>
<dbReference type="InterPro" id="IPR001792">
    <property type="entry name" value="Acylphosphatase-like_dom"/>
</dbReference>
<evidence type="ECO:0000256" key="10">
    <source>
        <dbReference type="PIRNR" id="PIRNR006256"/>
    </source>
</evidence>
<dbReference type="GO" id="GO:0016874">
    <property type="term" value="F:ligase activity"/>
    <property type="evidence" value="ECO:0007669"/>
    <property type="project" value="UniProtKB-UniRule"/>
</dbReference>
<dbReference type="NCBIfam" id="TIGR00143">
    <property type="entry name" value="hypF"/>
    <property type="match status" value="1"/>
</dbReference>
<evidence type="ECO:0000256" key="8">
    <source>
        <dbReference type="ARBA" id="ARBA00047645"/>
    </source>
</evidence>
<feature type="domain" description="YrdC-like" evidence="13">
    <location>
        <begin position="217"/>
        <end position="414"/>
    </location>
</feature>
<dbReference type="InterPro" id="IPR041440">
    <property type="entry name" value="HypF_C"/>
</dbReference>
<keyword evidence="4" id="KW-0436">Ligase</keyword>
<evidence type="ECO:0000259" key="12">
    <source>
        <dbReference type="PROSITE" id="PS51160"/>
    </source>
</evidence>
<evidence type="ECO:0000256" key="3">
    <source>
        <dbReference type="ARBA" id="ARBA00008097"/>
    </source>
</evidence>
<comment type="pathway">
    <text evidence="1">Protein modification; [NiFe] hydrogenase maturation.</text>
</comment>
<keyword evidence="11" id="KW-0378">Hydrolase</keyword>
<keyword evidence="7" id="KW-0862">Zinc</keyword>
<dbReference type="Gene3D" id="3.30.110.120">
    <property type="match status" value="1"/>
</dbReference>
<name>E7N555_9FIRM</name>
<dbReference type="Gene3D" id="3.30.420.40">
    <property type="match status" value="1"/>
</dbReference>
<dbReference type="PROSITE" id="PS00150">
    <property type="entry name" value="ACYLPHOSPHATASE_1"/>
    <property type="match status" value="1"/>
</dbReference>
<organism evidence="14 15">
    <name type="scientific">Selenomonas artemidis F0399</name>
    <dbReference type="NCBI Taxonomy" id="749551"/>
    <lineage>
        <taxon>Bacteria</taxon>
        <taxon>Bacillati</taxon>
        <taxon>Bacillota</taxon>
        <taxon>Negativicutes</taxon>
        <taxon>Selenomonadales</taxon>
        <taxon>Selenomonadaceae</taxon>
        <taxon>Selenomonas</taxon>
    </lineage>
</organism>
<dbReference type="GO" id="GO:0051604">
    <property type="term" value="P:protein maturation"/>
    <property type="evidence" value="ECO:0007669"/>
    <property type="project" value="TreeGrafter"/>
</dbReference>
<proteinExistence type="inferred from homology"/>
<dbReference type="GO" id="GO:0008270">
    <property type="term" value="F:zinc ion binding"/>
    <property type="evidence" value="ECO:0007669"/>
    <property type="project" value="UniProtKB-KW"/>
</dbReference>
<protein>
    <recommendedName>
        <fullName evidence="10">Carbamoyltransferase</fullName>
        <ecNumber evidence="10">6.2.-.-</ecNumber>
    </recommendedName>
</protein>
<dbReference type="PROSITE" id="PS51163">
    <property type="entry name" value="YRDC"/>
    <property type="match status" value="1"/>
</dbReference>
<evidence type="ECO:0000256" key="2">
    <source>
        <dbReference type="ARBA" id="ARBA00005614"/>
    </source>
</evidence>
<dbReference type="InterPro" id="IPR055128">
    <property type="entry name" value="HypF_C_2"/>
</dbReference>
<dbReference type="Pfam" id="PF17788">
    <property type="entry name" value="HypF_C"/>
    <property type="match status" value="1"/>
</dbReference>
<dbReference type="PIRSF" id="PIRSF006256">
    <property type="entry name" value="CMPcnvr_hdrg_mat"/>
    <property type="match status" value="1"/>
</dbReference>
<dbReference type="GO" id="GO:0003725">
    <property type="term" value="F:double-stranded RNA binding"/>
    <property type="evidence" value="ECO:0007669"/>
    <property type="project" value="InterPro"/>
</dbReference>
<evidence type="ECO:0000313" key="14">
    <source>
        <dbReference type="EMBL" id="EFW28708.1"/>
    </source>
</evidence>
<dbReference type="InterPro" id="IPR051060">
    <property type="entry name" value="Carbamoyltrans_HypF-like"/>
</dbReference>
<dbReference type="Pfam" id="PF22521">
    <property type="entry name" value="HypF_C_2"/>
    <property type="match status" value="1"/>
</dbReference>
<feature type="active site" evidence="11">
    <location>
        <position position="56"/>
    </location>
</feature>
<dbReference type="Proteomes" id="UP000004633">
    <property type="component" value="Unassembled WGS sequence"/>
</dbReference>
<dbReference type="RefSeq" id="WP_009350797.1">
    <property type="nucleotide sequence ID" value="NZ_GL638158.1"/>
</dbReference>
<evidence type="ECO:0000256" key="4">
    <source>
        <dbReference type="ARBA" id="ARBA00022598"/>
    </source>
</evidence>
<comment type="catalytic activity">
    <reaction evidence="8 11">
        <text>an acyl phosphate + H2O = a carboxylate + phosphate + H(+)</text>
        <dbReference type="Rhea" id="RHEA:14965"/>
        <dbReference type="ChEBI" id="CHEBI:15377"/>
        <dbReference type="ChEBI" id="CHEBI:15378"/>
        <dbReference type="ChEBI" id="CHEBI:29067"/>
        <dbReference type="ChEBI" id="CHEBI:43474"/>
        <dbReference type="ChEBI" id="CHEBI:59918"/>
        <dbReference type="EC" id="3.6.1.7"/>
    </reaction>
</comment>
<dbReference type="InterPro" id="IPR017968">
    <property type="entry name" value="Acylphosphatase_CS"/>
</dbReference>
<dbReference type="EMBL" id="AECV01000061">
    <property type="protein sequence ID" value="EFW28708.1"/>
    <property type="molecule type" value="Genomic_DNA"/>
</dbReference>
<evidence type="ECO:0000259" key="13">
    <source>
        <dbReference type="PROSITE" id="PS51163"/>
    </source>
</evidence>
<dbReference type="InterPro" id="IPR011125">
    <property type="entry name" value="Znf_HypF"/>
</dbReference>
<dbReference type="Pfam" id="PF01300">
    <property type="entry name" value="Sua5_yciO_yrdC"/>
    <property type="match status" value="1"/>
</dbReference>
<keyword evidence="15" id="KW-1185">Reference proteome</keyword>
<evidence type="ECO:0000313" key="15">
    <source>
        <dbReference type="Proteomes" id="UP000004633"/>
    </source>
</evidence>
<dbReference type="HOGENOM" id="CLU_009164_0_0_9"/>
<evidence type="ECO:0000256" key="6">
    <source>
        <dbReference type="ARBA" id="ARBA00022771"/>
    </source>
</evidence>
<evidence type="ECO:0000256" key="9">
    <source>
        <dbReference type="ARBA" id="ARBA00048220"/>
    </source>
</evidence>
<keyword evidence="6" id="KW-0863">Zinc-finger</keyword>
<dbReference type="PANTHER" id="PTHR42959:SF1">
    <property type="entry name" value="CARBAMOYLTRANSFERASE HYPF"/>
    <property type="match status" value="1"/>
</dbReference>
<dbReference type="Gene3D" id="3.30.420.360">
    <property type="match status" value="1"/>
</dbReference>
<dbReference type="PANTHER" id="PTHR42959">
    <property type="entry name" value="CARBAMOYLTRANSFERASE"/>
    <property type="match status" value="1"/>
</dbReference>
<feature type="active site" evidence="11">
    <location>
        <position position="38"/>
    </location>
</feature>
<sequence length="796" mass="85767">MRTDGVMKKRVSVKSGEGCAAVRRAFRVSGIVQGVGFRPFVYRLAMRHMLTGWVLNDSAGVGIEAEGAAASLDAFAAALRDEAPLAASVTAVTVREIPPVGAQDFRILPSPAGDAPRTLVSPDLAVCADCRRETMDARDRRHGYAFTNCTNCGPRYSIIRGVPYDRPLTTMAAFRMCDACQEEYDDPADRRFHAQPNACADCGPAYRLLTETGAFDGDAIAETRRIVAAGGIVAVKGIGGYHLVCDARSEAAVTRLRARKHREDKALAVMAGSPETVRELCEVSADEERLLTSPVAPIVLLRRHRRDAADAADGAGDAAGGVAPSVAPGNAYLGVMLPYAPVHLLLLAPGDLWVMTSANLSGEPILYEDAAAERELRDIADAILTHNREIAHRVDDSVVRMAAGGRMILRRSRGFAPTPVALPFDSKISVLAGGAELKSTFCLTRGREAFLSEHIGDLTNAKVRASYEGTIAHYERLFDVRPQLLVADLHPNYLSTRYLTARAAAEGIPLVRVQHHHAHIAAVLAEHGCTERVLGAAFDGTGYGDDGRAWGGEFLAADLSGYERLGHFAYMPLPGGDKAAAEPWRMALWVLYGVHGKRLAKKCPGFAAHLPPDWQLLMQATEARVNAPLTSSVGRLFDAAAALLGITYVNTYEGQAAIELEQCARRAQRRGRVLRYALRGADERGAPLTIDFMPVLRTIADGAEQLSDEERAGRALDFHVTLAAATYDLLDRLSRETGLRTVALSGGVFQNALLVELLLLFIRDKYRVLLPHTVPPNDGGVAYGQAAVGVMRDFGA</sequence>
<comment type="caution">
    <text evidence="14">The sequence shown here is derived from an EMBL/GenBank/DDBJ whole genome shotgun (WGS) entry which is preliminary data.</text>
</comment>
<keyword evidence="5" id="KW-0479">Metal-binding</keyword>
<dbReference type="GO" id="GO:0016743">
    <property type="term" value="F:carboxyl- or carbamoyltransferase activity"/>
    <property type="evidence" value="ECO:0007669"/>
    <property type="project" value="UniProtKB-UniRule"/>
</dbReference>
<dbReference type="SUPFAM" id="SSF54975">
    <property type="entry name" value="Acylphosphatase/BLUF domain-like"/>
    <property type="match status" value="1"/>
</dbReference>
<comment type="similarity">
    <text evidence="2">Belongs to the acylphosphatase family.</text>
</comment>
<dbReference type="Pfam" id="PF07503">
    <property type="entry name" value="zf-HYPF"/>
    <property type="match status" value="2"/>
</dbReference>
<dbReference type="InterPro" id="IPR004421">
    <property type="entry name" value="Carbamoyltransferase_HypF"/>
</dbReference>